<feature type="transmembrane region" description="Helical" evidence="7">
    <location>
        <begin position="56"/>
        <end position="79"/>
    </location>
</feature>
<evidence type="ECO:0000256" key="4">
    <source>
        <dbReference type="ARBA" id="ARBA00022692"/>
    </source>
</evidence>
<name>A0A3Q8XRT0_9HYPH</name>
<dbReference type="Pfam" id="PF01899">
    <property type="entry name" value="MNHE"/>
    <property type="match status" value="1"/>
</dbReference>
<keyword evidence="9" id="KW-1185">Reference proteome</keyword>
<evidence type="ECO:0000256" key="1">
    <source>
        <dbReference type="ARBA" id="ARBA00004651"/>
    </source>
</evidence>
<evidence type="ECO:0000313" key="9">
    <source>
        <dbReference type="Proteomes" id="UP000268192"/>
    </source>
</evidence>
<proteinExistence type="inferred from homology"/>
<evidence type="ECO:0000256" key="6">
    <source>
        <dbReference type="ARBA" id="ARBA00023136"/>
    </source>
</evidence>
<feature type="transmembrane region" description="Helical" evidence="7">
    <location>
        <begin position="25"/>
        <end position="44"/>
    </location>
</feature>
<gene>
    <name evidence="8" type="ORF">D5400_16685</name>
</gene>
<evidence type="ECO:0000256" key="7">
    <source>
        <dbReference type="SAM" id="Phobius"/>
    </source>
</evidence>
<dbReference type="EMBL" id="CP032509">
    <property type="protein sequence ID" value="AZN72689.1"/>
    <property type="molecule type" value="Genomic_DNA"/>
</dbReference>
<dbReference type="GO" id="GO:0008324">
    <property type="term" value="F:monoatomic cation transmembrane transporter activity"/>
    <property type="evidence" value="ECO:0007669"/>
    <property type="project" value="InterPro"/>
</dbReference>
<dbReference type="PANTHER" id="PTHR34584:SF1">
    <property type="entry name" value="NA(+)_H(+) ANTIPORTER SUBUNIT E1"/>
    <property type="match status" value="1"/>
</dbReference>
<keyword evidence="3" id="KW-1003">Cell membrane</keyword>
<dbReference type="PIRSF" id="PIRSF019239">
    <property type="entry name" value="MrpE"/>
    <property type="match status" value="1"/>
</dbReference>
<comment type="subcellular location">
    <subcellularLocation>
        <location evidence="1">Cell membrane</location>
        <topology evidence="1">Multi-pass membrane protein</topology>
    </subcellularLocation>
</comment>
<evidence type="ECO:0000313" key="8">
    <source>
        <dbReference type="EMBL" id="AZN72689.1"/>
    </source>
</evidence>
<sequence length="157" mass="17189">MKLFLANILLAFAWGAVSGSFSELNIAFGFVLGFLALMLIREQVGSAGYLTRVKRILALVLLFLKELALSAWKVAVLVASPKMDVKPGILALPLDVDRDGEITLLANLITLTPGTLSLDVSDDKKTLFIHAIDCSDPEGIRRDIKGGFERRIMEAFR</sequence>
<evidence type="ECO:0000256" key="3">
    <source>
        <dbReference type="ARBA" id="ARBA00022475"/>
    </source>
</evidence>
<dbReference type="NCBIfam" id="NF006519">
    <property type="entry name" value="PRK08965.1-3"/>
    <property type="match status" value="1"/>
</dbReference>
<dbReference type="PANTHER" id="PTHR34584">
    <property type="entry name" value="NA(+)/H(+) ANTIPORTER SUBUNIT E1"/>
    <property type="match status" value="1"/>
</dbReference>
<dbReference type="InterPro" id="IPR002758">
    <property type="entry name" value="Cation_antiport_E"/>
</dbReference>
<dbReference type="Proteomes" id="UP000268192">
    <property type="component" value="Chromosome"/>
</dbReference>
<dbReference type="OrthoDB" id="9807187at2"/>
<comment type="similarity">
    <text evidence="2">Belongs to the CPA3 antiporters (TC 2.A.63) subunit E family.</text>
</comment>
<organism evidence="8 9">
    <name type="scientific">Georhizobium profundi</name>
    <dbReference type="NCBI Taxonomy" id="2341112"/>
    <lineage>
        <taxon>Bacteria</taxon>
        <taxon>Pseudomonadati</taxon>
        <taxon>Pseudomonadota</taxon>
        <taxon>Alphaproteobacteria</taxon>
        <taxon>Hyphomicrobiales</taxon>
        <taxon>Rhizobiaceae</taxon>
        <taxon>Georhizobium</taxon>
    </lineage>
</organism>
<dbReference type="GO" id="GO:0005886">
    <property type="term" value="C:plasma membrane"/>
    <property type="evidence" value="ECO:0007669"/>
    <property type="project" value="UniProtKB-SubCell"/>
</dbReference>
<keyword evidence="6 7" id="KW-0472">Membrane</keyword>
<dbReference type="AlphaFoldDB" id="A0A3Q8XRT0"/>
<protein>
    <submittedName>
        <fullName evidence="8">Na+/H+ antiporter subunit E</fullName>
    </submittedName>
</protein>
<evidence type="ECO:0000256" key="2">
    <source>
        <dbReference type="ARBA" id="ARBA00006228"/>
    </source>
</evidence>
<reference evidence="8 9" key="1">
    <citation type="submission" date="2018-09" db="EMBL/GenBank/DDBJ databases">
        <title>Marinorhizobium profundi gen. nov., sp. nov., isolated from a deep-sea sediment sample from the New Britain Trench and proposal of Marinorhizobiaceae fam. nov. in the order Rhizobiales of the class Alphaproteobacteria.</title>
        <authorList>
            <person name="Cao J."/>
        </authorList>
    </citation>
    <scope>NUCLEOTIDE SEQUENCE [LARGE SCALE GENOMIC DNA]</scope>
    <source>
        <strain evidence="8 9">WS11</strain>
    </source>
</reference>
<accession>A0A3Q8XRT0</accession>
<keyword evidence="5 7" id="KW-1133">Transmembrane helix</keyword>
<keyword evidence="4 7" id="KW-0812">Transmembrane</keyword>
<dbReference type="KEGG" id="abaw:D5400_16685"/>
<dbReference type="RefSeq" id="WP_126011016.1">
    <property type="nucleotide sequence ID" value="NZ_CP032509.1"/>
</dbReference>
<evidence type="ECO:0000256" key="5">
    <source>
        <dbReference type="ARBA" id="ARBA00022989"/>
    </source>
</evidence>